<dbReference type="AlphaFoldDB" id="A0ABD1ELG2"/>
<dbReference type="EMBL" id="JBDJPC010000006">
    <property type="protein sequence ID" value="KAL1497335.1"/>
    <property type="molecule type" value="Genomic_DNA"/>
</dbReference>
<sequence>MSMSSSESDTEVNIRCATPEYKKRRRGESSQKQKHRAQNYRIEWESMPDFKGWLSVGKDIKKAHCRACDIDLNPKKRKLT</sequence>
<organism evidence="2 3">
    <name type="scientific">Hypothenemus hampei</name>
    <name type="common">Coffee berry borer</name>
    <dbReference type="NCBI Taxonomy" id="57062"/>
    <lineage>
        <taxon>Eukaryota</taxon>
        <taxon>Metazoa</taxon>
        <taxon>Ecdysozoa</taxon>
        <taxon>Arthropoda</taxon>
        <taxon>Hexapoda</taxon>
        <taxon>Insecta</taxon>
        <taxon>Pterygota</taxon>
        <taxon>Neoptera</taxon>
        <taxon>Endopterygota</taxon>
        <taxon>Coleoptera</taxon>
        <taxon>Polyphaga</taxon>
        <taxon>Cucujiformia</taxon>
        <taxon>Curculionidae</taxon>
        <taxon>Scolytinae</taxon>
        <taxon>Hypothenemus</taxon>
    </lineage>
</organism>
<evidence type="ECO:0000256" key="1">
    <source>
        <dbReference type="SAM" id="MobiDB-lite"/>
    </source>
</evidence>
<comment type="caution">
    <text evidence="2">The sequence shown here is derived from an EMBL/GenBank/DDBJ whole genome shotgun (WGS) entry which is preliminary data.</text>
</comment>
<accession>A0ABD1ELG2</accession>
<proteinExistence type="predicted"/>
<keyword evidence="3" id="KW-1185">Reference proteome</keyword>
<protein>
    <submittedName>
        <fullName evidence="2">Uncharacterized protein</fullName>
    </submittedName>
</protein>
<gene>
    <name evidence="2" type="ORF">ABEB36_008317</name>
</gene>
<evidence type="ECO:0000313" key="2">
    <source>
        <dbReference type="EMBL" id="KAL1497335.1"/>
    </source>
</evidence>
<evidence type="ECO:0000313" key="3">
    <source>
        <dbReference type="Proteomes" id="UP001566132"/>
    </source>
</evidence>
<feature type="compositionally biased region" description="Basic residues" evidence="1">
    <location>
        <begin position="22"/>
        <end position="38"/>
    </location>
</feature>
<name>A0ABD1ELG2_HYPHA</name>
<dbReference type="Proteomes" id="UP001566132">
    <property type="component" value="Unassembled WGS sequence"/>
</dbReference>
<reference evidence="2 3" key="1">
    <citation type="submission" date="2024-05" db="EMBL/GenBank/DDBJ databases">
        <title>Genetic variation in Jamaican populations of the coffee berry borer (Hypothenemus hampei).</title>
        <authorList>
            <person name="Errbii M."/>
            <person name="Myrie A."/>
        </authorList>
    </citation>
    <scope>NUCLEOTIDE SEQUENCE [LARGE SCALE GENOMIC DNA]</scope>
    <source>
        <strain evidence="2">JA-Hopewell-2020-01-JO</strain>
        <tissue evidence="2">Whole body</tissue>
    </source>
</reference>
<feature type="region of interest" description="Disordered" evidence="1">
    <location>
        <begin position="1"/>
        <end position="39"/>
    </location>
</feature>